<proteinExistence type="predicted"/>
<dbReference type="AlphaFoldDB" id="A0AAW3ZK01"/>
<comment type="caution">
    <text evidence="1">The sequence shown here is derived from an EMBL/GenBank/DDBJ whole genome shotgun (WGS) entry which is preliminary data.</text>
</comment>
<organism evidence="1 2">
    <name type="scientific">Pseudomarimonas arenosa</name>
    <dbReference type="NCBI Taxonomy" id="2774145"/>
    <lineage>
        <taxon>Bacteria</taxon>
        <taxon>Pseudomonadati</taxon>
        <taxon>Pseudomonadota</taxon>
        <taxon>Gammaproteobacteria</taxon>
        <taxon>Lysobacterales</taxon>
        <taxon>Lysobacteraceae</taxon>
        <taxon>Pseudomarimonas</taxon>
    </lineage>
</organism>
<name>A0AAW3ZK01_9GAMM</name>
<reference evidence="1 2" key="1">
    <citation type="submission" date="2020-09" db="EMBL/GenBank/DDBJ databases">
        <title>Pseudoxanthomonas sp. CAU 1598 isolated from sand of Yaerae Beach.</title>
        <authorList>
            <person name="Kim W."/>
        </authorList>
    </citation>
    <scope>NUCLEOTIDE SEQUENCE [LARGE SCALE GENOMIC DNA]</scope>
    <source>
        <strain evidence="1 2">CAU 1598</strain>
    </source>
</reference>
<accession>A0AAW3ZK01</accession>
<dbReference type="EMBL" id="JACYTR010000022">
    <property type="protein sequence ID" value="MBD8526410.1"/>
    <property type="molecule type" value="Genomic_DNA"/>
</dbReference>
<dbReference type="PANTHER" id="PTHR33361:SF2">
    <property type="entry name" value="DUF885 DOMAIN-CONTAINING PROTEIN"/>
    <property type="match status" value="1"/>
</dbReference>
<evidence type="ECO:0000313" key="1">
    <source>
        <dbReference type="EMBL" id="MBD8526410.1"/>
    </source>
</evidence>
<dbReference type="Pfam" id="PF05960">
    <property type="entry name" value="DUF885"/>
    <property type="match status" value="1"/>
</dbReference>
<dbReference type="RefSeq" id="WP_192029832.1">
    <property type="nucleotide sequence ID" value="NZ_JACYTR010000022.1"/>
</dbReference>
<dbReference type="Proteomes" id="UP000613768">
    <property type="component" value="Unassembled WGS sequence"/>
</dbReference>
<keyword evidence="2" id="KW-1185">Reference proteome</keyword>
<evidence type="ECO:0000313" key="2">
    <source>
        <dbReference type="Proteomes" id="UP000613768"/>
    </source>
</evidence>
<dbReference type="PANTHER" id="PTHR33361">
    <property type="entry name" value="GLR0591 PROTEIN"/>
    <property type="match status" value="1"/>
</dbReference>
<gene>
    <name evidence="1" type="ORF">IFO71_11745</name>
</gene>
<sequence length="604" mass="69864">MWRWLKWPFRLFALLLVVGLGWFLHEWNFKPWSLRFFYERAFIQYAIDDPQMLSSMRMLPSWLDWYSDDLTDVSLARQDTLRQKLKDDYETLKSYDREALTEEEKLSYDVLDYFLATQLEGDPFRFHNYPANQLFGFQNGLPTFMATQHPVRSVGDAEDYNARLEKFPTYFEQQMEGVRLRVDKGIVPPRFVVEKVLQEAKDFVAAKPDENMLYATLVDKLDKIEPAIEAGQRQRILTATKQRIERSVYPAMQTLVDYYQELLPKARPNNGVWDLPQGEAFYAYQVREHTSTTMTPEEVHQLGLAEVARIEAEMNEILVGEGLIEGTIGERVDQISQRPDQLYEDSDAGREQILADYQKIIDEIDAGLDPYFGVRPKIGVEVKRVPEFREKTAPGAYYNAPAFDGSRPGVFYANLRSVKEVAKFGMRTLAYHEAIPGHHFQTTIQQELTGVPMFRKILGFTAFSEGWALYAERLAWEIGYQENPLDNLGRLQAEMFRAVRLVVDTGLHHKQWTREQAIDYMREKTGMPPTDVVAEIERYIVMPGQALAYKVGMNTILRLREEAKTELGDKFDLKGFHDVVLTGGDLPLTLLERLVKAWVADEKA</sequence>
<dbReference type="InterPro" id="IPR010281">
    <property type="entry name" value="DUF885"/>
</dbReference>
<protein>
    <submittedName>
        <fullName evidence="1">DUF885 domain-containing protein</fullName>
    </submittedName>
</protein>